<feature type="compositionally biased region" description="Polar residues" evidence="1">
    <location>
        <begin position="383"/>
        <end position="398"/>
    </location>
</feature>
<feature type="compositionally biased region" description="Low complexity" evidence="1">
    <location>
        <begin position="505"/>
        <end position="519"/>
    </location>
</feature>
<dbReference type="Proteomes" id="UP000094526">
    <property type="component" value="Unassembled WGS sequence"/>
</dbReference>
<protein>
    <submittedName>
        <fullName evidence="2">Uncharacterized protein</fullName>
    </submittedName>
</protein>
<feature type="region of interest" description="Disordered" evidence="1">
    <location>
        <begin position="300"/>
        <end position="535"/>
    </location>
</feature>
<feature type="compositionally biased region" description="Basic and acidic residues" evidence="1">
    <location>
        <begin position="307"/>
        <end position="317"/>
    </location>
</feature>
<feature type="compositionally biased region" description="Polar residues" evidence="1">
    <location>
        <begin position="104"/>
        <end position="133"/>
    </location>
</feature>
<feature type="region of interest" description="Disordered" evidence="1">
    <location>
        <begin position="239"/>
        <end position="267"/>
    </location>
</feature>
<feature type="compositionally biased region" description="Low complexity" evidence="1">
    <location>
        <begin position="340"/>
        <end position="366"/>
    </location>
</feature>
<dbReference type="VEuPathDB" id="FungiDB:CLCR_10046"/>
<evidence type="ECO:0000313" key="2">
    <source>
        <dbReference type="EMBL" id="OCT52450.1"/>
    </source>
</evidence>
<comment type="caution">
    <text evidence="2">The sequence shown here is derived from an EMBL/GenBank/DDBJ whole genome shotgun (WGS) entry which is preliminary data.</text>
</comment>
<name>A0A1C1CVC8_9EURO</name>
<feature type="compositionally biased region" description="Polar residues" evidence="1">
    <location>
        <begin position="1"/>
        <end position="27"/>
    </location>
</feature>
<feature type="region of interest" description="Disordered" evidence="1">
    <location>
        <begin position="90"/>
        <end position="133"/>
    </location>
</feature>
<proteinExistence type="predicted"/>
<sequence length="535" mass="57804">MSSCNGSPLTTSDLAATSDELASQTMDQALKARKMGSASARRRKMQERQQQQALDRERHAEHKRRILMYDHRADRQSAYMDDLEYDVADECDGSAGRSDRESSVETQSERSASTPDEMLQNKTTFGGQPSTTSHTLTALKIQIPDEDEVLHRMDLDENRIIIPPSPKPLLQASLATLSDFRYDRYSTILDSPLSETLSPDLDTDETFSPIETATPISYQQPKSRPSLISIVSVSDRSKRRTASLQSPLSQMVPQTVERPTKRQSTSSIRAAFPAAEATLFEVPNLPDNAFELIASASQESLPLSGKEVPRSKAERKPSMPRLSTALSHARMSSIKSLIKTPTTATPSATRRTSISRPSSHISRPSTASVPASEVASIMKNPAALSSSGDLTSMTRPPTSHSSSISAGAAGNTITALPSLPTPPADDGVSDPLAAKPAMQRKKSLSALRRRSESIGQAIKGLSKLTPKHDVPLPTTPSLMTPKRLQDFDLSKFPTPPLPSPRTGKSSASSFTSSRARSSGGFVGLGLRSVEGLSQR</sequence>
<reference evidence="3" key="1">
    <citation type="submission" date="2015-07" db="EMBL/GenBank/DDBJ databases">
        <authorList>
            <person name="Teixeira M.M."/>
            <person name="Souza R.C."/>
            <person name="Almeida L.G."/>
            <person name="Vicente V.A."/>
            <person name="de Hoog S."/>
            <person name="Bocca A.L."/>
            <person name="de Almeida S.R."/>
            <person name="Vasconcelos A.T."/>
            <person name="Felipe M.S."/>
        </authorList>
    </citation>
    <scope>NUCLEOTIDE SEQUENCE [LARGE SCALE GENOMIC DNA]</scope>
    <source>
        <strain evidence="3">KSF</strain>
    </source>
</reference>
<evidence type="ECO:0000313" key="3">
    <source>
        <dbReference type="Proteomes" id="UP000094526"/>
    </source>
</evidence>
<organism evidence="2 3">
    <name type="scientific">Cladophialophora carrionii</name>
    <dbReference type="NCBI Taxonomy" id="86049"/>
    <lineage>
        <taxon>Eukaryota</taxon>
        <taxon>Fungi</taxon>
        <taxon>Dikarya</taxon>
        <taxon>Ascomycota</taxon>
        <taxon>Pezizomycotina</taxon>
        <taxon>Eurotiomycetes</taxon>
        <taxon>Chaetothyriomycetidae</taxon>
        <taxon>Chaetothyriales</taxon>
        <taxon>Herpotrichiellaceae</taxon>
        <taxon>Cladophialophora</taxon>
    </lineage>
</organism>
<feature type="compositionally biased region" description="Low complexity" evidence="1">
    <location>
        <begin position="399"/>
        <end position="410"/>
    </location>
</feature>
<gene>
    <name evidence="2" type="ORF">CLCR_10046</name>
</gene>
<feature type="compositionally biased region" description="Polar residues" evidence="1">
    <location>
        <begin position="242"/>
        <end position="253"/>
    </location>
</feature>
<accession>A0A1C1CVC8</accession>
<keyword evidence="3" id="KW-1185">Reference proteome</keyword>
<dbReference type="OrthoDB" id="4144646at2759"/>
<dbReference type="AlphaFoldDB" id="A0A1C1CVC8"/>
<feature type="region of interest" description="Disordered" evidence="1">
    <location>
        <begin position="1"/>
        <end position="69"/>
    </location>
</feature>
<dbReference type="eggNOG" id="ENOG502RWEF">
    <property type="taxonomic scope" value="Eukaryota"/>
</dbReference>
<evidence type="ECO:0000256" key="1">
    <source>
        <dbReference type="SAM" id="MobiDB-lite"/>
    </source>
</evidence>
<dbReference type="EMBL" id="LGRB01000008">
    <property type="protein sequence ID" value="OCT52450.1"/>
    <property type="molecule type" value="Genomic_DNA"/>
</dbReference>
<dbReference type="VEuPathDB" id="FungiDB:G647_03847"/>